<sequence length="1403" mass="159050">MLRLPKKGLPRFDQIQDEETYLENLAVQRNASAFFEKYDRSEVQELLTTVLVSWLFGKEDARSQLDNPCGIMSQMNNVGFGTVILLTPVDPTALLDYREVHQIIRELAVGIYCLNQIPAISLEANYDQSSSCQLPPAYYDTRIGQILINIDYMLKALWHGIYMPKEKRARFSELWRTIMDIDPDGKPQTNKNIFADFHCEGLIDITNDPDFSGIYDEDMNEDPTYNPNWPEEKAIFMKYAENIMLKLTFSTTQVQQCENVFIFETAYWLTNAIKYNQDYLDICTYQRLQQRLYLQKKVIQKHFEKKKEIRIGIGYLKLICFLTPFLLSLKKKMKVPYLNSLLQPFSDDKVKTERELPPFIYGRDFKCQNFHYKEDQYFHVHGGIEFDITTPSIENALEEFKNNLEKIRDCAANTFVEDAGYKEYYSIPVMEFNGKRYYVIYFELETFYQQLYKTQWWGAINEIVNNLRLKRLPLTDAQLHEQFKKKFGFKKAMKCKSIPFGMKSAVERGLSAVFHTFSRKTSSSTINVSDEAGYAIFHHAALHNRVSIVCQLCNANFNVNQRRFIMFSQGPTPLHLAAQACSLETTICLLSFKADYMLSEKRGWMPIHFAAFYDNICIIIVLCRKDPSLLEAEATAENQCTPLLLAATSGALDTIKYLFSLGANWRKTDIRGNNIIHLSVLTFHTEVLKHIIELNIPELPVWKTLVEMLQCESYKRRMMAVMSLEVICLAKDEYWQYILDAGTIPALINLLKVSKIKLQCKAVGLLSNISTHACVVRAVVEAGGIPALINLLVSDEPELHSRCAVILYDIAQLENKDVIAKYNGIPALINLLKLDIENVLINVMHCLRVLCMRNENNQRAVRDHKGIQYLITFLSSDSDVLKAVSSATIAEVARDNKDVQNAVAMEGAIPPLVALFKGKHLSVQVKGAMAVESLASYNPSIQRAFLERSLSKYLLKLLKAFQIDVKEQGAVALWALAGQTLKQQKYMAEQIGYNFIINMLLSPSAKMQYVGGEAVIALSKDSRMHQNQICEGNGIAPLVRLLRISKLAEGTLLSVIRAVGSICIGVAHTSNPISQKFVVEENAFPVLIQLLRNHPSPTIKVEVAFSLACIVLRNNLLHKELQENEGFKYDDVLYLLHSQDKDICLRAGYALTLFAFNDCFQQYLILESGIITISIFEPFLESTIETEKAMAAFQIIILAKVIIDVDHITLSARGVTILVDSLYSVHSATIVLTGNLIASLAHSRAGIPEAFATLGTIQRLCYHLYSGKEEVRAACSCALGYLTYNANAFRILLKECRNKPNQFLRITNNISRDASINPAFLKEFQIQRKVGLPSLRDSLTLMPPVTNFMGLFKTTQKTTASHNVFSFSSATSSDIIKVSRPRIVFLNELGKHEQKANSEPAEG</sequence>
<organism evidence="3 4">
    <name type="scientific">Pteropus alecto</name>
    <name type="common">Black flying fox</name>
    <dbReference type="NCBI Taxonomy" id="9402"/>
    <lineage>
        <taxon>Eukaryota</taxon>
        <taxon>Metazoa</taxon>
        <taxon>Chordata</taxon>
        <taxon>Craniata</taxon>
        <taxon>Vertebrata</taxon>
        <taxon>Euteleostomi</taxon>
        <taxon>Mammalia</taxon>
        <taxon>Eutheria</taxon>
        <taxon>Laurasiatheria</taxon>
        <taxon>Chiroptera</taxon>
        <taxon>Yinpterochiroptera</taxon>
        <taxon>Pteropodoidea</taxon>
        <taxon>Pteropodidae</taxon>
        <taxon>Pteropodinae</taxon>
        <taxon>Pteropus</taxon>
    </lineage>
</organism>
<accession>L5K0B7</accession>
<dbReference type="Pfam" id="PF00514">
    <property type="entry name" value="Arm"/>
    <property type="match status" value="1"/>
</dbReference>
<dbReference type="FunCoup" id="L5K0B7">
    <property type="interactions" value="186"/>
</dbReference>
<evidence type="ECO:0000313" key="4">
    <source>
        <dbReference type="Proteomes" id="UP000010552"/>
    </source>
</evidence>
<dbReference type="PROSITE" id="PS50176">
    <property type="entry name" value="ARM_REPEAT"/>
    <property type="match status" value="1"/>
</dbReference>
<dbReference type="PANTHER" id="PTHR46464:SF1">
    <property type="entry name" value="ANKYRIN AND ARMADILLO REPEAT-CONTAINING PROTEIN"/>
    <property type="match status" value="1"/>
</dbReference>
<dbReference type="InterPro" id="IPR011989">
    <property type="entry name" value="ARM-like"/>
</dbReference>
<dbReference type="PROSITE" id="PS50088">
    <property type="entry name" value="ANK_REPEAT"/>
    <property type="match status" value="2"/>
</dbReference>
<dbReference type="SUPFAM" id="SSF48403">
    <property type="entry name" value="Ankyrin repeat"/>
    <property type="match status" value="1"/>
</dbReference>
<dbReference type="InterPro" id="IPR000225">
    <property type="entry name" value="Armadillo"/>
</dbReference>
<evidence type="ECO:0000256" key="1">
    <source>
        <dbReference type="PROSITE-ProRule" id="PRU00023"/>
    </source>
</evidence>
<gene>
    <name evidence="3" type="ORF">PAL_GLEAN10026059</name>
</gene>
<dbReference type="SUPFAM" id="SSF48371">
    <property type="entry name" value="ARM repeat"/>
    <property type="match status" value="2"/>
</dbReference>
<name>L5K0B7_PTEAL</name>
<dbReference type="PROSITE" id="PS50297">
    <property type="entry name" value="ANK_REP_REGION"/>
    <property type="match status" value="1"/>
</dbReference>
<proteinExistence type="predicted"/>
<keyword evidence="1" id="KW-0040">ANK repeat</keyword>
<dbReference type="InterPro" id="IPR043379">
    <property type="entry name" value="ANKAR"/>
</dbReference>
<reference evidence="4" key="1">
    <citation type="journal article" date="2013" name="Science">
        <title>Comparative analysis of bat genomes provides insight into the evolution of flight and immunity.</title>
        <authorList>
            <person name="Zhang G."/>
            <person name="Cowled C."/>
            <person name="Shi Z."/>
            <person name="Huang Z."/>
            <person name="Bishop-Lilly K.A."/>
            <person name="Fang X."/>
            <person name="Wynne J.W."/>
            <person name="Xiong Z."/>
            <person name="Baker M.L."/>
            <person name="Zhao W."/>
            <person name="Tachedjian M."/>
            <person name="Zhu Y."/>
            <person name="Zhou P."/>
            <person name="Jiang X."/>
            <person name="Ng J."/>
            <person name="Yang L."/>
            <person name="Wu L."/>
            <person name="Xiao J."/>
            <person name="Feng Y."/>
            <person name="Chen Y."/>
            <person name="Sun X."/>
            <person name="Zhang Y."/>
            <person name="Marsh G.A."/>
            <person name="Crameri G."/>
            <person name="Broder C.C."/>
            <person name="Frey K.G."/>
            <person name="Wang L.F."/>
            <person name="Wang J."/>
        </authorList>
    </citation>
    <scope>NUCLEOTIDE SEQUENCE [LARGE SCALE GENOMIC DNA]</scope>
</reference>
<dbReference type="EMBL" id="KB031068">
    <property type="protein sequence ID" value="ELK04782.1"/>
    <property type="molecule type" value="Genomic_DNA"/>
</dbReference>
<feature type="repeat" description="ANK" evidence="1">
    <location>
        <begin position="638"/>
        <end position="670"/>
    </location>
</feature>
<dbReference type="eggNOG" id="KOG4177">
    <property type="taxonomic scope" value="Eukaryota"/>
</dbReference>
<protein>
    <submittedName>
        <fullName evidence="3">Ankyrin and armadillo repeat-containing protein</fullName>
    </submittedName>
</protein>
<keyword evidence="4" id="KW-1185">Reference proteome</keyword>
<dbReference type="InterPro" id="IPR036770">
    <property type="entry name" value="Ankyrin_rpt-contain_sf"/>
</dbReference>
<dbReference type="SMART" id="SM00248">
    <property type="entry name" value="ANK"/>
    <property type="match status" value="5"/>
</dbReference>
<dbReference type="SMART" id="SM00185">
    <property type="entry name" value="ARM"/>
    <property type="match status" value="9"/>
</dbReference>
<evidence type="ECO:0000256" key="2">
    <source>
        <dbReference type="PROSITE-ProRule" id="PRU00259"/>
    </source>
</evidence>
<dbReference type="Gene3D" id="1.25.10.10">
    <property type="entry name" value="Leucine-rich Repeat Variant"/>
    <property type="match status" value="4"/>
</dbReference>
<dbReference type="InParanoid" id="L5K0B7"/>
<feature type="repeat" description="ARM" evidence="2">
    <location>
        <begin position="742"/>
        <end position="784"/>
    </location>
</feature>
<dbReference type="InterPro" id="IPR016024">
    <property type="entry name" value="ARM-type_fold"/>
</dbReference>
<dbReference type="PANTHER" id="PTHR46464">
    <property type="entry name" value="ANK_REP_REGION DOMAIN-CONTAINING PROTEIN"/>
    <property type="match status" value="1"/>
</dbReference>
<dbReference type="InterPro" id="IPR002110">
    <property type="entry name" value="Ankyrin_rpt"/>
</dbReference>
<dbReference type="Gene3D" id="1.25.40.20">
    <property type="entry name" value="Ankyrin repeat-containing domain"/>
    <property type="match status" value="1"/>
</dbReference>
<dbReference type="Proteomes" id="UP000010552">
    <property type="component" value="Unassembled WGS sequence"/>
</dbReference>
<feature type="repeat" description="ANK" evidence="1">
    <location>
        <begin position="569"/>
        <end position="601"/>
    </location>
</feature>
<evidence type="ECO:0000313" key="3">
    <source>
        <dbReference type="EMBL" id="ELK04782.1"/>
    </source>
</evidence>
<dbReference type="Pfam" id="PF12796">
    <property type="entry name" value="Ank_2"/>
    <property type="match status" value="1"/>
</dbReference>